<reference evidence="1" key="2">
    <citation type="journal article" date="2008" name="Genome Biol.">
        <title>Improved genome assembly and evidence-based global gene model set for the chordate Ciona intestinalis: new insight into intron and operon populations.</title>
        <authorList>
            <person name="Satou Y."/>
            <person name="Mineta K."/>
            <person name="Ogasawara M."/>
            <person name="Sasakura Y."/>
            <person name="Shoguchi E."/>
            <person name="Ueno K."/>
            <person name="Yamada L."/>
            <person name="Matsumoto J."/>
            <person name="Wasserscheid J."/>
            <person name="Dewar K."/>
            <person name="Wiley G.B."/>
            <person name="Macmil S.L."/>
            <person name="Roe B.A."/>
            <person name="Zeller R.W."/>
            <person name="Hastings K.E."/>
            <person name="Lemaire P."/>
            <person name="Lindquist E."/>
            <person name="Endo T."/>
            <person name="Hotta K."/>
            <person name="Inaba K."/>
        </authorList>
    </citation>
    <scope>NUCLEOTIDE SEQUENCE [LARGE SCALE GENOMIC DNA]</scope>
    <source>
        <strain evidence="1">wild type</strain>
    </source>
</reference>
<dbReference type="InParanoid" id="H2XMB3"/>
<sequence length="35" mass="3889">MSLFHSPQSHELFDLTSRGSYVFGRASSISLCNLT</sequence>
<evidence type="ECO:0000313" key="1">
    <source>
        <dbReference type="Ensembl" id="ENSCINP00000030796.1"/>
    </source>
</evidence>
<keyword evidence="2" id="KW-1185">Reference proteome</keyword>
<proteinExistence type="predicted"/>
<dbReference type="HOGENOM" id="CLU_3368237_0_0_1"/>
<protein>
    <submittedName>
        <fullName evidence="1">Uncharacterized protein</fullName>
    </submittedName>
</protein>
<evidence type="ECO:0000313" key="2">
    <source>
        <dbReference type="Proteomes" id="UP000008144"/>
    </source>
</evidence>
<name>H2XMB3_CIOIN</name>
<accession>H2XMB3</accession>
<dbReference type="Ensembl" id="ENSCINT00000033681.1">
    <property type="protein sequence ID" value="ENSCINP00000030796.1"/>
    <property type="gene ID" value="ENSCING00000021965.1"/>
</dbReference>
<dbReference type="AlphaFoldDB" id="H2XMB3"/>
<organism evidence="1 2">
    <name type="scientific">Ciona intestinalis</name>
    <name type="common">Transparent sea squirt</name>
    <name type="synonym">Ascidia intestinalis</name>
    <dbReference type="NCBI Taxonomy" id="7719"/>
    <lineage>
        <taxon>Eukaryota</taxon>
        <taxon>Metazoa</taxon>
        <taxon>Chordata</taxon>
        <taxon>Tunicata</taxon>
        <taxon>Ascidiacea</taxon>
        <taxon>Phlebobranchia</taxon>
        <taxon>Cionidae</taxon>
        <taxon>Ciona</taxon>
    </lineage>
</organism>
<dbReference type="Proteomes" id="UP000008144">
    <property type="component" value="Chromosome 2"/>
</dbReference>
<reference evidence="2" key="1">
    <citation type="journal article" date="2002" name="Science">
        <title>The draft genome of Ciona intestinalis: insights into chordate and vertebrate origins.</title>
        <authorList>
            <person name="Dehal P."/>
            <person name="Satou Y."/>
            <person name="Campbell R.K."/>
            <person name="Chapman J."/>
            <person name="Degnan B."/>
            <person name="De Tomaso A."/>
            <person name="Davidson B."/>
            <person name="Di Gregorio A."/>
            <person name="Gelpke M."/>
            <person name="Goodstein D.M."/>
            <person name="Harafuji N."/>
            <person name="Hastings K.E."/>
            <person name="Ho I."/>
            <person name="Hotta K."/>
            <person name="Huang W."/>
            <person name="Kawashima T."/>
            <person name="Lemaire P."/>
            <person name="Martinez D."/>
            <person name="Meinertzhagen I.A."/>
            <person name="Necula S."/>
            <person name="Nonaka M."/>
            <person name="Putnam N."/>
            <person name="Rash S."/>
            <person name="Saiga H."/>
            <person name="Satake M."/>
            <person name="Terry A."/>
            <person name="Yamada L."/>
            <person name="Wang H.G."/>
            <person name="Awazu S."/>
            <person name="Azumi K."/>
            <person name="Boore J."/>
            <person name="Branno M."/>
            <person name="Chin-Bow S."/>
            <person name="DeSantis R."/>
            <person name="Doyle S."/>
            <person name="Francino P."/>
            <person name="Keys D.N."/>
            <person name="Haga S."/>
            <person name="Hayashi H."/>
            <person name="Hino K."/>
            <person name="Imai K.S."/>
            <person name="Inaba K."/>
            <person name="Kano S."/>
            <person name="Kobayashi K."/>
            <person name="Kobayashi M."/>
            <person name="Lee B.I."/>
            <person name="Makabe K.W."/>
            <person name="Manohar C."/>
            <person name="Matassi G."/>
            <person name="Medina M."/>
            <person name="Mochizuki Y."/>
            <person name="Mount S."/>
            <person name="Morishita T."/>
            <person name="Miura S."/>
            <person name="Nakayama A."/>
            <person name="Nishizaka S."/>
            <person name="Nomoto H."/>
            <person name="Ohta F."/>
            <person name="Oishi K."/>
            <person name="Rigoutsos I."/>
            <person name="Sano M."/>
            <person name="Sasaki A."/>
            <person name="Sasakura Y."/>
            <person name="Shoguchi E."/>
            <person name="Shin-i T."/>
            <person name="Spagnuolo A."/>
            <person name="Stainier D."/>
            <person name="Suzuki M.M."/>
            <person name="Tassy O."/>
            <person name="Takatori N."/>
            <person name="Tokuoka M."/>
            <person name="Yagi K."/>
            <person name="Yoshizaki F."/>
            <person name="Wada S."/>
            <person name="Zhang C."/>
            <person name="Hyatt P.D."/>
            <person name="Larimer F."/>
            <person name="Detter C."/>
            <person name="Doggett N."/>
            <person name="Glavina T."/>
            <person name="Hawkins T."/>
            <person name="Richardson P."/>
            <person name="Lucas S."/>
            <person name="Kohara Y."/>
            <person name="Levine M."/>
            <person name="Satoh N."/>
            <person name="Rokhsar D.S."/>
        </authorList>
    </citation>
    <scope>NUCLEOTIDE SEQUENCE [LARGE SCALE GENOMIC DNA]</scope>
</reference>
<reference evidence="1" key="4">
    <citation type="submission" date="2025-09" db="UniProtKB">
        <authorList>
            <consortium name="Ensembl"/>
        </authorList>
    </citation>
    <scope>IDENTIFICATION</scope>
</reference>
<reference evidence="1" key="3">
    <citation type="submission" date="2025-08" db="UniProtKB">
        <authorList>
            <consortium name="Ensembl"/>
        </authorList>
    </citation>
    <scope>IDENTIFICATION</scope>
</reference>
<dbReference type="EMBL" id="EAAA01001573">
    <property type="status" value="NOT_ANNOTATED_CDS"/>
    <property type="molecule type" value="Genomic_DNA"/>
</dbReference>